<organism evidence="1 2">
    <name type="scientific">Candidatus Magasanikbacteria bacterium RIFCSPLOWO2_02_FULL_44_11</name>
    <dbReference type="NCBI Taxonomy" id="1798689"/>
    <lineage>
        <taxon>Bacteria</taxon>
        <taxon>Candidatus Magasanikiibacteriota</taxon>
    </lineage>
</organism>
<dbReference type="AlphaFoldDB" id="A0A1F6NAL3"/>
<evidence type="ECO:0000313" key="1">
    <source>
        <dbReference type="EMBL" id="OGH80966.1"/>
    </source>
</evidence>
<dbReference type="EMBL" id="MFQK01000014">
    <property type="protein sequence ID" value="OGH80966.1"/>
    <property type="molecule type" value="Genomic_DNA"/>
</dbReference>
<name>A0A1F6NAL3_9BACT</name>
<dbReference type="Proteomes" id="UP000178726">
    <property type="component" value="Unassembled WGS sequence"/>
</dbReference>
<evidence type="ECO:0000313" key="2">
    <source>
        <dbReference type="Proteomes" id="UP000178726"/>
    </source>
</evidence>
<accession>A0A1F6NAL3</accession>
<proteinExistence type="predicted"/>
<reference evidence="1 2" key="1">
    <citation type="journal article" date="2016" name="Nat. Commun.">
        <title>Thousands of microbial genomes shed light on interconnected biogeochemical processes in an aquifer system.</title>
        <authorList>
            <person name="Anantharaman K."/>
            <person name="Brown C.T."/>
            <person name="Hug L.A."/>
            <person name="Sharon I."/>
            <person name="Castelle C.J."/>
            <person name="Probst A.J."/>
            <person name="Thomas B.C."/>
            <person name="Singh A."/>
            <person name="Wilkins M.J."/>
            <person name="Karaoz U."/>
            <person name="Brodie E.L."/>
            <person name="Williams K.H."/>
            <person name="Hubbard S.S."/>
            <person name="Banfield J.F."/>
        </authorList>
    </citation>
    <scope>NUCLEOTIDE SEQUENCE [LARGE SCALE GENOMIC DNA]</scope>
</reference>
<gene>
    <name evidence="1" type="ORF">A3I29_03680</name>
</gene>
<comment type="caution">
    <text evidence="1">The sequence shown here is derived from an EMBL/GenBank/DDBJ whole genome shotgun (WGS) entry which is preliminary data.</text>
</comment>
<sequence length="185" mass="21282">MATPTIEQVGKFFDELRSARVTRENLQLFLENPDRYNREIGRFGRIYSVTVNRDLWYKGLIKAAKFSQQNNDITAERFPIEGTGIREVAAELYEFDEVVTGEEAAKRIEGDGYQLEDFATLLAFAEAYPKEQLKRPVVQLKSRWRDGGGFIRMPGLYCGRRAERVLDLGWLSFGFVPGNQFLVSR</sequence>
<protein>
    <submittedName>
        <fullName evidence="1">Uncharacterized protein</fullName>
    </submittedName>
</protein>